<accession>A0A5C5ZZR7</accession>
<dbReference type="Proteomes" id="UP000316213">
    <property type="component" value="Unassembled WGS sequence"/>
</dbReference>
<dbReference type="AlphaFoldDB" id="A0A5C5ZZR7"/>
<evidence type="ECO:0000313" key="4">
    <source>
        <dbReference type="Proteomes" id="UP000316213"/>
    </source>
</evidence>
<feature type="signal peptide" evidence="2">
    <location>
        <begin position="1"/>
        <end position="23"/>
    </location>
</feature>
<dbReference type="PROSITE" id="PS51257">
    <property type="entry name" value="PROKAR_LIPOPROTEIN"/>
    <property type="match status" value="1"/>
</dbReference>
<feature type="chain" id="PRO_5023050221" description="Pentapeptide MXKDX repeat protein" evidence="2">
    <location>
        <begin position="24"/>
        <end position="74"/>
    </location>
</feature>
<protein>
    <recommendedName>
        <fullName evidence="5">Pentapeptide MXKDX repeat protein</fullName>
    </recommendedName>
</protein>
<evidence type="ECO:0000313" key="3">
    <source>
        <dbReference type="EMBL" id="TWT93064.1"/>
    </source>
</evidence>
<comment type="caution">
    <text evidence="3">The sequence shown here is derived from an EMBL/GenBank/DDBJ whole genome shotgun (WGS) entry which is preliminary data.</text>
</comment>
<sequence precursor="true">MKTLAISTSGLFLVATLAFVGCAENKMTTEGASNDTPAMADDMKGGEMMSDNMKGEAMMAEPTMSGDAMTKEGN</sequence>
<feature type="region of interest" description="Disordered" evidence="1">
    <location>
        <begin position="28"/>
        <end position="50"/>
    </location>
</feature>
<evidence type="ECO:0008006" key="5">
    <source>
        <dbReference type="Google" id="ProtNLM"/>
    </source>
</evidence>
<gene>
    <name evidence="3" type="ORF">Pla100_43800</name>
</gene>
<name>A0A5C5ZZR7_9BACT</name>
<keyword evidence="4" id="KW-1185">Reference proteome</keyword>
<proteinExistence type="predicted"/>
<dbReference type="RefSeq" id="WP_146579856.1">
    <property type="nucleotide sequence ID" value="NZ_SJPM01000010.1"/>
</dbReference>
<evidence type="ECO:0000256" key="1">
    <source>
        <dbReference type="SAM" id="MobiDB-lite"/>
    </source>
</evidence>
<organism evidence="3 4">
    <name type="scientific">Neorhodopirellula pilleata</name>
    <dbReference type="NCBI Taxonomy" id="2714738"/>
    <lineage>
        <taxon>Bacteria</taxon>
        <taxon>Pseudomonadati</taxon>
        <taxon>Planctomycetota</taxon>
        <taxon>Planctomycetia</taxon>
        <taxon>Pirellulales</taxon>
        <taxon>Pirellulaceae</taxon>
        <taxon>Neorhodopirellula</taxon>
    </lineage>
</organism>
<keyword evidence="2" id="KW-0732">Signal</keyword>
<dbReference type="EMBL" id="SJPM01000010">
    <property type="protein sequence ID" value="TWT93064.1"/>
    <property type="molecule type" value="Genomic_DNA"/>
</dbReference>
<reference evidence="3 4" key="1">
    <citation type="submission" date="2019-02" db="EMBL/GenBank/DDBJ databases">
        <title>Deep-cultivation of Planctomycetes and their phenomic and genomic characterization uncovers novel biology.</title>
        <authorList>
            <person name="Wiegand S."/>
            <person name="Jogler M."/>
            <person name="Boedeker C."/>
            <person name="Pinto D."/>
            <person name="Vollmers J."/>
            <person name="Rivas-Marin E."/>
            <person name="Kohn T."/>
            <person name="Peeters S.H."/>
            <person name="Heuer A."/>
            <person name="Rast P."/>
            <person name="Oberbeckmann S."/>
            <person name="Bunk B."/>
            <person name="Jeske O."/>
            <person name="Meyerdierks A."/>
            <person name="Storesund J.E."/>
            <person name="Kallscheuer N."/>
            <person name="Luecker S."/>
            <person name="Lage O.M."/>
            <person name="Pohl T."/>
            <person name="Merkel B.J."/>
            <person name="Hornburger P."/>
            <person name="Mueller R.-W."/>
            <person name="Bruemmer F."/>
            <person name="Labrenz M."/>
            <person name="Spormann A.M."/>
            <person name="Op Den Camp H."/>
            <person name="Overmann J."/>
            <person name="Amann R."/>
            <person name="Jetten M.S.M."/>
            <person name="Mascher T."/>
            <person name="Medema M.H."/>
            <person name="Devos D.P."/>
            <person name="Kaster A.-K."/>
            <person name="Ovreas L."/>
            <person name="Rohde M."/>
            <person name="Galperin M.Y."/>
            <person name="Jogler C."/>
        </authorList>
    </citation>
    <scope>NUCLEOTIDE SEQUENCE [LARGE SCALE GENOMIC DNA]</scope>
    <source>
        <strain evidence="3 4">Pla100</strain>
    </source>
</reference>
<evidence type="ECO:0000256" key="2">
    <source>
        <dbReference type="SAM" id="SignalP"/>
    </source>
</evidence>